<dbReference type="Proteomes" id="UP000288805">
    <property type="component" value="Unassembled WGS sequence"/>
</dbReference>
<dbReference type="EMBL" id="QGNW01000035">
    <property type="protein sequence ID" value="RVX10257.1"/>
    <property type="molecule type" value="Genomic_DNA"/>
</dbReference>
<keyword evidence="1" id="KW-0732">Signal</keyword>
<evidence type="ECO:0000313" key="3">
    <source>
        <dbReference type="Proteomes" id="UP000288805"/>
    </source>
</evidence>
<feature type="signal peptide" evidence="1">
    <location>
        <begin position="1"/>
        <end position="15"/>
    </location>
</feature>
<accession>A0A438JMU0</accession>
<reference evidence="2 3" key="1">
    <citation type="journal article" date="2018" name="PLoS Genet.">
        <title>Population sequencing reveals clonal diversity and ancestral inbreeding in the grapevine cultivar Chardonnay.</title>
        <authorList>
            <person name="Roach M.J."/>
            <person name="Johnson D.L."/>
            <person name="Bohlmann J."/>
            <person name="van Vuuren H.J."/>
            <person name="Jones S.J."/>
            <person name="Pretorius I.S."/>
            <person name="Schmidt S.A."/>
            <person name="Borneman A.R."/>
        </authorList>
    </citation>
    <scope>NUCLEOTIDE SEQUENCE [LARGE SCALE GENOMIC DNA]</scope>
    <source>
        <strain evidence="3">cv. Chardonnay</strain>
        <tissue evidence="2">Leaf</tissue>
    </source>
</reference>
<comment type="caution">
    <text evidence="2">The sequence shown here is derived from an EMBL/GenBank/DDBJ whole genome shotgun (WGS) entry which is preliminary data.</text>
</comment>
<protein>
    <submittedName>
        <fullName evidence="2">Uncharacterized protein</fullName>
    </submittedName>
</protein>
<dbReference type="AlphaFoldDB" id="A0A438JMU0"/>
<gene>
    <name evidence="2" type="ORF">CK203_016256</name>
</gene>
<evidence type="ECO:0000313" key="2">
    <source>
        <dbReference type="EMBL" id="RVX10257.1"/>
    </source>
</evidence>
<evidence type="ECO:0000256" key="1">
    <source>
        <dbReference type="SAM" id="SignalP"/>
    </source>
</evidence>
<proteinExistence type="predicted"/>
<sequence length="267" mass="30323">MIFISLFILIVVAFCVDMSDISCTLLDCMMHDCLLLHDCMSFVYVGLTSIPYLQLSCRRLGVGSTTGYIDAREHSGGERHFDVDWSPIIEDLYSPELGFMDIVCDQKPPGMRGSACVEVIPPCMEAPRLFGGVQRVAYRWRDRTFVPRLDIPLWIRAEEEYFQDQDFYSQSGYSFVDQSRGQISSGFRYTRYGSAGCHGDQFTTAMASIQEALASLRQEIGGQQGRPPQFRMRRRMTHIPPPPPLPVPSVHQALPYYYTGILRSLHP</sequence>
<feature type="chain" id="PRO_5019568973" evidence="1">
    <location>
        <begin position="16"/>
        <end position="267"/>
    </location>
</feature>
<organism evidence="2 3">
    <name type="scientific">Vitis vinifera</name>
    <name type="common">Grape</name>
    <dbReference type="NCBI Taxonomy" id="29760"/>
    <lineage>
        <taxon>Eukaryota</taxon>
        <taxon>Viridiplantae</taxon>
        <taxon>Streptophyta</taxon>
        <taxon>Embryophyta</taxon>
        <taxon>Tracheophyta</taxon>
        <taxon>Spermatophyta</taxon>
        <taxon>Magnoliopsida</taxon>
        <taxon>eudicotyledons</taxon>
        <taxon>Gunneridae</taxon>
        <taxon>Pentapetalae</taxon>
        <taxon>rosids</taxon>
        <taxon>Vitales</taxon>
        <taxon>Vitaceae</taxon>
        <taxon>Viteae</taxon>
        <taxon>Vitis</taxon>
    </lineage>
</organism>
<name>A0A438JMU0_VITVI</name>